<feature type="coiled-coil region" evidence="1">
    <location>
        <begin position="23"/>
        <end position="50"/>
    </location>
</feature>
<dbReference type="RefSeq" id="WP_073538645.1">
    <property type="nucleotide sequence ID" value="NZ_CP018335.1"/>
</dbReference>
<reference evidence="2 3" key="1">
    <citation type="submission" date="2016-12" db="EMBL/GenBank/DDBJ databases">
        <title>Complete genome sequence of Clostridium kluyveri JZZ isolated from the pit mud of a Chinese flavor liquor-making factory.</title>
        <authorList>
            <person name="Wang Y."/>
        </authorList>
    </citation>
    <scope>NUCLEOTIDE SEQUENCE [LARGE SCALE GENOMIC DNA]</scope>
    <source>
        <strain evidence="2 3">JZZ</strain>
    </source>
</reference>
<dbReference type="AlphaFoldDB" id="A0A1L5F7L5"/>
<evidence type="ECO:0000313" key="2">
    <source>
        <dbReference type="EMBL" id="APM39004.1"/>
    </source>
</evidence>
<dbReference type="EMBL" id="CP018335">
    <property type="protein sequence ID" value="APM39004.1"/>
    <property type="molecule type" value="Genomic_DNA"/>
</dbReference>
<name>A0A1L5F7L5_CLOKL</name>
<protein>
    <recommendedName>
        <fullName evidence="4">DUF1657 domain-containing protein</fullName>
    </recommendedName>
</protein>
<sequence>MTVGSRVKNTLVALRSIESTLRIYSLQEQNKKAKAAYKKALEEVDGVTQNLDKRLKFLEYEEPQYKGN</sequence>
<evidence type="ECO:0000313" key="3">
    <source>
        <dbReference type="Proteomes" id="UP000184604"/>
    </source>
</evidence>
<dbReference type="InterPro" id="IPR012452">
    <property type="entry name" value="DUF1657"/>
</dbReference>
<evidence type="ECO:0000256" key="1">
    <source>
        <dbReference type="SAM" id="Coils"/>
    </source>
</evidence>
<proteinExistence type="predicted"/>
<gene>
    <name evidence="2" type="ORF">BS101_09730</name>
</gene>
<organism evidence="2 3">
    <name type="scientific">Clostridium kluyveri</name>
    <dbReference type="NCBI Taxonomy" id="1534"/>
    <lineage>
        <taxon>Bacteria</taxon>
        <taxon>Bacillati</taxon>
        <taxon>Bacillota</taxon>
        <taxon>Clostridia</taxon>
        <taxon>Eubacteriales</taxon>
        <taxon>Clostridiaceae</taxon>
        <taxon>Clostridium</taxon>
    </lineage>
</organism>
<keyword evidence="1" id="KW-0175">Coiled coil</keyword>
<dbReference type="Pfam" id="PF07870">
    <property type="entry name" value="DUF1657"/>
    <property type="match status" value="1"/>
</dbReference>
<evidence type="ECO:0008006" key="4">
    <source>
        <dbReference type="Google" id="ProtNLM"/>
    </source>
</evidence>
<accession>A0A1L5F7L5</accession>
<dbReference type="Proteomes" id="UP000184604">
    <property type="component" value="Chromosome"/>
</dbReference>
<dbReference type="OrthoDB" id="1684731at2"/>